<feature type="region of interest" description="Disordered" evidence="5">
    <location>
        <begin position="63"/>
        <end position="222"/>
    </location>
</feature>
<gene>
    <name evidence="7" type="ORF">JKL49_11070</name>
</gene>
<dbReference type="GO" id="GO:0000976">
    <property type="term" value="F:transcription cis-regulatory region binding"/>
    <property type="evidence" value="ECO:0007669"/>
    <property type="project" value="TreeGrafter"/>
</dbReference>
<feature type="compositionally biased region" description="Low complexity" evidence="5">
    <location>
        <begin position="86"/>
        <end position="98"/>
    </location>
</feature>
<keyword evidence="1" id="KW-0805">Transcription regulation</keyword>
<dbReference type="EMBL" id="CP068570">
    <property type="protein sequence ID" value="QQZ51483.1"/>
    <property type="molecule type" value="Genomic_DNA"/>
</dbReference>
<dbReference type="InterPro" id="IPR009057">
    <property type="entry name" value="Homeodomain-like_sf"/>
</dbReference>
<evidence type="ECO:0000256" key="5">
    <source>
        <dbReference type="SAM" id="MobiDB-lite"/>
    </source>
</evidence>
<evidence type="ECO:0000313" key="7">
    <source>
        <dbReference type="EMBL" id="QQZ51483.1"/>
    </source>
</evidence>
<evidence type="ECO:0000256" key="4">
    <source>
        <dbReference type="PROSITE-ProRule" id="PRU00335"/>
    </source>
</evidence>
<protein>
    <submittedName>
        <fullName evidence="7">TetR family transcriptional regulator</fullName>
    </submittedName>
</protein>
<evidence type="ECO:0000256" key="3">
    <source>
        <dbReference type="ARBA" id="ARBA00023163"/>
    </source>
</evidence>
<dbReference type="InterPro" id="IPR050109">
    <property type="entry name" value="HTH-type_TetR-like_transc_reg"/>
</dbReference>
<dbReference type="Pfam" id="PF00440">
    <property type="entry name" value="TetR_N"/>
    <property type="match status" value="1"/>
</dbReference>
<feature type="domain" description="HTH tetR-type" evidence="6">
    <location>
        <begin position="7"/>
        <end position="65"/>
    </location>
</feature>
<evidence type="ECO:0000256" key="1">
    <source>
        <dbReference type="ARBA" id="ARBA00023015"/>
    </source>
</evidence>
<dbReference type="PANTHER" id="PTHR30055">
    <property type="entry name" value="HTH-TYPE TRANSCRIPTIONAL REGULATOR RUTR"/>
    <property type="match status" value="1"/>
</dbReference>
<proteinExistence type="predicted"/>
<accession>A0A974SA92</accession>
<keyword evidence="2 4" id="KW-0238">DNA-binding</keyword>
<evidence type="ECO:0000256" key="2">
    <source>
        <dbReference type="ARBA" id="ARBA00023125"/>
    </source>
</evidence>
<dbReference type="InterPro" id="IPR001647">
    <property type="entry name" value="HTH_TetR"/>
</dbReference>
<feature type="compositionally biased region" description="Basic and acidic residues" evidence="5">
    <location>
        <begin position="141"/>
        <end position="184"/>
    </location>
</feature>
<keyword evidence="3" id="KW-0804">Transcription</keyword>
<feature type="DNA-binding region" description="H-T-H motif" evidence="4">
    <location>
        <begin position="28"/>
        <end position="47"/>
    </location>
</feature>
<reference evidence="7" key="1">
    <citation type="submission" date="2021-01" db="EMBL/GenBank/DDBJ databases">
        <title>Genome sequence of Phenylobacterium sp. 20VBR1 isolated from a valley glaceir, Ny-Alesund, Svalbard.</title>
        <authorList>
            <person name="Thomas F.A."/>
            <person name="Krishnan K.P."/>
            <person name="Sinha R.K."/>
        </authorList>
    </citation>
    <scope>NUCLEOTIDE SEQUENCE</scope>
    <source>
        <strain evidence="7">20VBR1</strain>
    </source>
</reference>
<evidence type="ECO:0000259" key="6">
    <source>
        <dbReference type="PROSITE" id="PS50977"/>
    </source>
</evidence>
<dbReference type="Gene3D" id="1.10.357.10">
    <property type="entry name" value="Tetracycline Repressor, domain 2"/>
    <property type="match status" value="1"/>
</dbReference>
<dbReference type="GO" id="GO:0003700">
    <property type="term" value="F:DNA-binding transcription factor activity"/>
    <property type="evidence" value="ECO:0007669"/>
    <property type="project" value="TreeGrafter"/>
</dbReference>
<dbReference type="AlphaFoldDB" id="A0A974SA92"/>
<name>A0A974SA92_9CAUL</name>
<dbReference type="SUPFAM" id="SSF46689">
    <property type="entry name" value="Homeodomain-like"/>
    <property type="match status" value="1"/>
</dbReference>
<sequence>MSIPKIGASERLIRAAQEELIASHGLLEMQAVAKRAKVSVGLAYHHFGSKAGLIAAVVEGSTTGLKTPPSAPPSWCRPTGRAARRSGSQPISPSTTTIPSPPGRGAVEPRARGAGCRAGLHPPAVDGRGLQPAGRSAGRGDPLRPRPAADHRPADRRYPPGAHRDADHRQSARPRRADREDLGLRLRRPAPARPRGASRKEPTPWPVRMNSISRSPATAATT</sequence>
<organism evidence="7">
    <name type="scientific">Phenylobacterium glaciei</name>
    <dbReference type="NCBI Taxonomy" id="2803784"/>
    <lineage>
        <taxon>Bacteria</taxon>
        <taxon>Pseudomonadati</taxon>
        <taxon>Pseudomonadota</taxon>
        <taxon>Alphaproteobacteria</taxon>
        <taxon>Caulobacterales</taxon>
        <taxon>Caulobacteraceae</taxon>
        <taxon>Phenylobacterium</taxon>
    </lineage>
</organism>
<dbReference type="PROSITE" id="PS50977">
    <property type="entry name" value="HTH_TETR_2"/>
    <property type="match status" value="1"/>
</dbReference>
<dbReference type="PANTHER" id="PTHR30055:SF234">
    <property type="entry name" value="HTH-TYPE TRANSCRIPTIONAL REGULATOR BETI"/>
    <property type="match status" value="1"/>
</dbReference>
<feature type="compositionally biased region" description="Polar residues" evidence="5">
    <location>
        <begin position="210"/>
        <end position="222"/>
    </location>
</feature>